<keyword evidence="7" id="KW-1185">Reference proteome</keyword>
<evidence type="ECO:0000256" key="1">
    <source>
        <dbReference type="ARBA" id="ARBA00022771"/>
    </source>
</evidence>
<dbReference type="InterPro" id="IPR013083">
    <property type="entry name" value="Znf_RING/FYVE/PHD"/>
</dbReference>
<comment type="caution">
    <text evidence="6">The sequence shown here is derived from an EMBL/GenBank/DDBJ whole genome shotgun (WGS) entry which is preliminary data.</text>
</comment>
<dbReference type="GO" id="GO:0008270">
    <property type="term" value="F:zinc ion binding"/>
    <property type="evidence" value="ECO:0007669"/>
    <property type="project" value="UniProtKB-KW"/>
</dbReference>
<dbReference type="PROSITE" id="PS50089">
    <property type="entry name" value="ZF_RING_2"/>
    <property type="match status" value="1"/>
</dbReference>
<organism evidence="6 7">
    <name type="scientific">Paralvinella palmiformis</name>
    <dbReference type="NCBI Taxonomy" id="53620"/>
    <lineage>
        <taxon>Eukaryota</taxon>
        <taxon>Metazoa</taxon>
        <taxon>Spiralia</taxon>
        <taxon>Lophotrochozoa</taxon>
        <taxon>Annelida</taxon>
        <taxon>Polychaeta</taxon>
        <taxon>Sedentaria</taxon>
        <taxon>Canalipalpata</taxon>
        <taxon>Terebellida</taxon>
        <taxon>Terebelliformia</taxon>
        <taxon>Alvinellidae</taxon>
        <taxon>Paralvinella</taxon>
    </lineage>
</organism>
<evidence type="ECO:0000256" key="2">
    <source>
        <dbReference type="ARBA" id="ARBA00022833"/>
    </source>
</evidence>
<dbReference type="FunFam" id="3.30.40.10:FF:000388">
    <property type="entry name" value="Putative RING zinc finger domain superfamily protein"/>
    <property type="match status" value="1"/>
</dbReference>
<feature type="domain" description="RING-type" evidence="5">
    <location>
        <begin position="46"/>
        <end position="86"/>
    </location>
</feature>
<sequence length="682" mass="74013">MVLGLLIKFKCHNSNREASMSDVAKSILSKMNTRKFIILNADVDACAICLEDYKEGQELRTLPCSHEFHKKCVDPWLISNRTCPLCMYNIVEGHCENDDSVCSSSDVHTNQPPQVVHISTTAPSLVRGASHPPSQYYSPLMSVGGYPCHQASDHVCQQLYLASVDTVGNHGLTDVHHQSYSALPAVNSQLLRYSLLPMASSSQMPRIVTADVRSDRVPEFDINCVHIASGCNQNGPVMRSKGVNVLGNSHQKAQNRHKTTQQLLYSRTSSHLPTLDLVDDNSNSSSESDQEKRTTQTLSSQSHLVHYASSYCDADVSENSTGMESDGPCMGSGGSQVNLSTRSVFGSSDVPSDVSSCDSNVYGMGDAHQDISREVTHPVLLKPACMKLTTSKHKAQPGSYSVIKGSNAMHSRLVRHGTPEAEDSDQTLSSVDTGGISPNISGWSSNSGSDSSMQNSTSQGPVAVVPGSNSSNFCSLCQRRSSGMDGAAFQTQPILPLTGRSEMFLPSPALHPELLRSRNSAIQVLHGRPPEIFHAFCHSSFDFIQNTSSHVYDAQVNMESSGQPYVKELCPPERQENCWNSLPASCPIPVHQDSCYIPKETLSKAGSTCSFYCYPSNQQSSSASSSPLHTHQPEDRLTHHSSNYQNNSHHGSRKSLVVHSNQLGDVASSLLVTRIHPAGNIV</sequence>
<feature type="region of interest" description="Disordered" evidence="4">
    <location>
        <begin position="417"/>
        <end position="464"/>
    </location>
</feature>
<proteinExistence type="predicted"/>
<dbReference type="Proteomes" id="UP001208570">
    <property type="component" value="Unassembled WGS sequence"/>
</dbReference>
<keyword evidence="1 3" id="KW-0479">Metal-binding</keyword>
<dbReference type="AlphaFoldDB" id="A0AAD9K8G5"/>
<feature type="compositionally biased region" description="Low complexity" evidence="4">
    <location>
        <begin position="640"/>
        <end position="649"/>
    </location>
</feature>
<dbReference type="EMBL" id="JAODUP010000044">
    <property type="protein sequence ID" value="KAK2165960.1"/>
    <property type="molecule type" value="Genomic_DNA"/>
</dbReference>
<protein>
    <recommendedName>
        <fullName evidence="5">RING-type domain-containing protein</fullName>
    </recommendedName>
</protein>
<gene>
    <name evidence="6" type="ORF">LSH36_44g14060</name>
</gene>
<dbReference type="PANTHER" id="PTHR16200">
    <property type="entry name" value="RING ZINC FINGER"/>
    <property type="match status" value="1"/>
</dbReference>
<dbReference type="Gene3D" id="3.30.40.10">
    <property type="entry name" value="Zinc/RING finger domain, C3HC4 (zinc finger)"/>
    <property type="match status" value="1"/>
</dbReference>
<evidence type="ECO:0000256" key="4">
    <source>
        <dbReference type="SAM" id="MobiDB-lite"/>
    </source>
</evidence>
<dbReference type="InterPro" id="IPR051073">
    <property type="entry name" value="ZNRF3_Arkadia_E3_ligases"/>
</dbReference>
<name>A0AAD9K8G5_9ANNE</name>
<evidence type="ECO:0000313" key="6">
    <source>
        <dbReference type="EMBL" id="KAK2165960.1"/>
    </source>
</evidence>
<dbReference type="SMART" id="SM00184">
    <property type="entry name" value="RING"/>
    <property type="match status" value="1"/>
</dbReference>
<keyword evidence="2" id="KW-0862">Zinc</keyword>
<dbReference type="CDD" id="cd16666">
    <property type="entry name" value="RING-H2_RNF43-like"/>
    <property type="match status" value="1"/>
</dbReference>
<reference evidence="6" key="1">
    <citation type="journal article" date="2023" name="Mol. Biol. Evol.">
        <title>Third-Generation Sequencing Reveals the Adaptive Role of the Epigenome in Three Deep-Sea Polychaetes.</title>
        <authorList>
            <person name="Perez M."/>
            <person name="Aroh O."/>
            <person name="Sun Y."/>
            <person name="Lan Y."/>
            <person name="Juniper S.K."/>
            <person name="Young C.R."/>
            <person name="Angers B."/>
            <person name="Qian P.Y."/>
        </authorList>
    </citation>
    <scope>NUCLEOTIDE SEQUENCE</scope>
    <source>
        <strain evidence="6">P08H-3</strain>
    </source>
</reference>
<evidence type="ECO:0000313" key="7">
    <source>
        <dbReference type="Proteomes" id="UP001208570"/>
    </source>
</evidence>
<keyword evidence="1 3" id="KW-0863">Zinc-finger</keyword>
<feature type="compositionally biased region" description="Low complexity" evidence="4">
    <location>
        <begin position="434"/>
        <end position="460"/>
    </location>
</feature>
<dbReference type="InterPro" id="IPR001841">
    <property type="entry name" value="Znf_RING"/>
</dbReference>
<evidence type="ECO:0000259" key="5">
    <source>
        <dbReference type="PROSITE" id="PS50089"/>
    </source>
</evidence>
<accession>A0AAD9K8G5</accession>
<dbReference type="SUPFAM" id="SSF57850">
    <property type="entry name" value="RING/U-box"/>
    <property type="match status" value="1"/>
</dbReference>
<feature type="region of interest" description="Disordered" evidence="4">
    <location>
        <begin position="269"/>
        <end position="301"/>
    </location>
</feature>
<feature type="region of interest" description="Disordered" evidence="4">
    <location>
        <begin position="619"/>
        <end position="654"/>
    </location>
</feature>
<evidence type="ECO:0000256" key="3">
    <source>
        <dbReference type="PROSITE-ProRule" id="PRU00175"/>
    </source>
</evidence>
<dbReference type="Pfam" id="PF13639">
    <property type="entry name" value="zf-RING_2"/>
    <property type="match status" value="1"/>
</dbReference>